<proteinExistence type="inferred from homology"/>
<keyword evidence="3 9" id="KW-0540">Nuclease</keyword>
<name>B8HZJ8_CYAP4</name>
<keyword evidence="4 9" id="KW-0479">Metal-binding</keyword>
<keyword evidence="6 9" id="KW-0378">Hydrolase</keyword>
<evidence type="ECO:0000256" key="6">
    <source>
        <dbReference type="ARBA" id="ARBA00022801"/>
    </source>
</evidence>
<evidence type="ECO:0000256" key="9">
    <source>
        <dbReference type="HAMAP-Rule" id="MF_01471"/>
    </source>
</evidence>
<geneLocation type="plasmid" evidence="11">
    <name>pP742502</name>
</geneLocation>
<dbReference type="NCBIfam" id="TIGR01573">
    <property type="entry name" value="cas2"/>
    <property type="match status" value="1"/>
</dbReference>
<dbReference type="GO" id="GO:0004521">
    <property type="term" value="F:RNA endonuclease activity"/>
    <property type="evidence" value="ECO:0007669"/>
    <property type="project" value="UniProtKB-UniRule"/>
</dbReference>
<comment type="function">
    <text evidence="9">CRISPR (clustered regularly interspaced short palindromic repeat), is an adaptive immune system that provides protection against mobile genetic elements (viruses, transposable elements and conjugative plasmids). CRISPR clusters contain sequences complementary to antecedent mobile elements and target invading nucleic acids. CRISPR clusters are transcribed and processed into CRISPR RNA (crRNA). Functions as a ssRNA-specific endoribonuclease. Involved in the integration of spacer DNA into the CRISPR cassette.</text>
</comment>
<dbReference type="InterPro" id="IPR019199">
    <property type="entry name" value="Virulence_VapD/CRISPR_Cas2"/>
</dbReference>
<protein>
    <recommendedName>
        <fullName evidence="9">CRISPR-associated endoribonuclease Cas2</fullName>
        <ecNumber evidence="9">3.1.-.-</ecNumber>
    </recommendedName>
</protein>
<keyword evidence="7 9" id="KW-0460">Magnesium</keyword>
<dbReference type="AlphaFoldDB" id="B8HZJ8"/>
<comment type="cofactor">
    <cofactor evidence="1 9">
        <name>Mg(2+)</name>
        <dbReference type="ChEBI" id="CHEBI:18420"/>
    </cofactor>
</comment>
<dbReference type="PANTHER" id="PTHR34405:SF3">
    <property type="entry name" value="CRISPR-ASSOCIATED ENDORIBONUCLEASE CAS2 3"/>
    <property type="match status" value="1"/>
</dbReference>
<dbReference type="EMBL" id="CP001346">
    <property type="protein sequence ID" value="ACL47846.1"/>
    <property type="molecule type" value="Genomic_DNA"/>
</dbReference>
<comment type="similarity">
    <text evidence="2 9 10">Belongs to the CRISPR-associated endoribonuclease Cas2 protein family.</text>
</comment>
<evidence type="ECO:0000256" key="1">
    <source>
        <dbReference type="ARBA" id="ARBA00001946"/>
    </source>
</evidence>
<keyword evidence="8 9" id="KW-0051">Antiviral defense</keyword>
<evidence type="ECO:0000256" key="7">
    <source>
        <dbReference type="ARBA" id="ARBA00022842"/>
    </source>
</evidence>
<organism evidence="11">
    <name type="scientific">Cyanothece sp. (strain PCC 7425 / ATCC 29141)</name>
    <dbReference type="NCBI Taxonomy" id="395961"/>
    <lineage>
        <taxon>Bacteria</taxon>
        <taxon>Bacillati</taxon>
        <taxon>Cyanobacteriota</taxon>
        <taxon>Cyanophyceae</taxon>
        <taxon>Gomontiellales</taxon>
        <taxon>Cyanothecaceae</taxon>
        <taxon>Cyanothece</taxon>
    </lineage>
</organism>
<dbReference type="eggNOG" id="COG1343">
    <property type="taxonomic scope" value="Bacteria"/>
</dbReference>
<dbReference type="Pfam" id="PF09827">
    <property type="entry name" value="CRISPR_Cas2"/>
    <property type="match status" value="1"/>
</dbReference>
<evidence type="ECO:0000256" key="3">
    <source>
        <dbReference type="ARBA" id="ARBA00022722"/>
    </source>
</evidence>
<dbReference type="GO" id="GO:0051607">
    <property type="term" value="P:defense response to virus"/>
    <property type="evidence" value="ECO:0007669"/>
    <property type="project" value="UniProtKB-UniRule"/>
</dbReference>
<reference evidence="11" key="1">
    <citation type="submission" date="2009-01" db="EMBL/GenBank/DDBJ databases">
        <title>Complete sequence of plasmid2 Cyanothece sp. PCC 7425.</title>
        <authorList>
            <consortium name="US DOE Joint Genome Institute"/>
            <person name="Lucas S."/>
            <person name="Copeland A."/>
            <person name="Lapidus A."/>
            <person name="Glavina del Rio T."/>
            <person name="Dalin E."/>
            <person name="Tice H."/>
            <person name="Bruce D."/>
            <person name="Goodwin L."/>
            <person name="Pitluck S."/>
            <person name="Sims D."/>
            <person name="Meineke L."/>
            <person name="Brettin T."/>
            <person name="Detter J.C."/>
            <person name="Han C."/>
            <person name="Larimer F."/>
            <person name="Land M."/>
            <person name="Hauser L."/>
            <person name="Kyrpides N."/>
            <person name="Ovchinnikova G."/>
            <person name="Liberton M."/>
            <person name="Stoeckel J."/>
            <person name="Banerjee A."/>
            <person name="Singh A."/>
            <person name="Page L."/>
            <person name="Sato H."/>
            <person name="Zhao L."/>
            <person name="Sherman L."/>
            <person name="Pakrasi H."/>
            <person name="Richardson P."/>
        </authorList>
    </citation>
    <scope>NUCLEOTIDE SEQUENCE</scope>
    <source>
        <strain evidence="11">PCC 7425</strain>
        <plasmid evidence="11">pP742502</plasmid>
    </source>
</reference>
<keyword evidence="5 9" id="KW-0255">Endonuclease</keyword>
<dbReference type="SUPFAM" id="SSF143430">
    <property type="entry name" value="TTP0101/SSO1404-like"/>
    <property type="match status" value="1"/>
</dbReference>
<dbReference type="CDD" id="cd09725">
    <property type="entry name" value="Cas2_I_II_III"/>
    <property type="match status" value="1"/>
</dbReference>
<dbReference type="KEGG" id="cyn:Cyan7425_0150"/>
<evidence type="ECO:0000256" key="8">
    <source>
        <dbReference type="ARBA" id="ARBA00023118"/>
    </source>
</evidence>
<dbReference type="HOGENOM" id="CLU_161124_3_3_3"/>
<evidence type="ECO:0000256" key="4">
    <source>
        <dbReference type="ARBA" id="ARBA00022723"/>
    </source>
</evidence>
<evidence type="ECO:0000313" key="11">
    <source>
        <dbReference type="EMBL" id="ACL47846.1"/>
    </source>
</evidence>
<dbReference type="GO" id="GO:0016787">
    <property type="term" value="F:hydrolase activity"/>
    <property type="evidence" value="ECO:0007669"/>
    <property type="project" value="UniProtKB-KW"/>
</dbReference>
<keyword evidence="11" id="KW-0614">Plasmid</keyword>
<accession>B8HZJ8</accession>
<dbReference type="InterPro" id="IPR021127">
    <property type="entry name" value="CRISPR_associated_Cas2"/>
</dbReference>
<evidence type="ECO:0000256" key="5">
    <source>
        <dbReference type="ARBA" id="ARBA00022759"/>
    </source>
</evidence>
<dbReference type="Gene3D" id="3.30.70.240">
    <property type="match status" value="1"/>
</dbReference>
<gene>
    <name evidence="9" type="primary">cas2</name>
    <name evidence="11" type="ordered locus">Cyan7425_0150</name>
</gene>
<evidence type="ECO:0000256" key="2">
    <source>
        <dbReference type="ARBA" id="ARBA00009959"/>
    </source>
</evidence>
<evidence type="ECO:0000256" key="10">
    <source>
        <dbReference type="PIRNR" id="PIRNR032582"/>
    </source>
</evidence>
<sequence>MKHLWLVCYDVHNNKRRTKLAKALERHCQRVQYSVFECPLDRETLLNLAQKEWLKYINLKEDSLRAYPLPPQLALEQVKVWGGRPVYEKPDYLIY</sequence>
<feature type="binding site" evidence="9">
    <location>
        <position position="10"/>
    </location>
    <ligand>
        <name>Mg(2+)</name>
        <dbReference type="ChEBI" id="CHEBI:18420"/>
        <note>catalytic</note>
    </ligand>
</feature>
<comment type="subunit">
    <text evidence="9">Homodimer, forms a heterotetramer with a Cas1 homodimer.</text>
</comment>
<dbReference type="OrthoDB" id="9798176at2"/>
<dbReference type="GO" id="GO:0046872">
    <property type="term" value="F:metal ion binding"/>
    <property type="evidence" value="ECO:0007669"/>
    <property type="project" value="UniProtKB-UniRule"/>
</dbReference>
<dbReference type="GO" id="GO:0043571">
    <property type="term" value="P:maintenance of CRISPR repeat elements"/>
    <property type="evidence" value="ECO:0007669"/>
    <property type="project" value="UniProtKB-UniRule"/>
</dbReference>
<dbReference type="EC" id="3.1.-.-" evidence="9"/>
<dbReference type="HAMAP" id="MF_01471">
    <property type="entry name" value="Cas2"/>
    <property type="match status" value="1"/>
</dbReference>
<dbReference type="PIRSF" id="PIRSF032582">
    <property type="entry name" value="Cas2"/>
    <property type="match status" value="1"/>
</dbReference>
<dbReference type="PANTHER" id="PTHR34405">
    <property type="entry name" value="CRISPR-ASSOCIATED ENDORIBONUCLEASE CAS2"/>
    <property type="match status" value="1"/>
</dbReference>